<dbReference type="KEGG" id="sphk:SKP52_23075"/>
<protein>
    <recommendedName>
        <fullName evidence="4">Phytanoyl-CoA dioxygenase</fullName>
    </recommendedName>
</protein>
<dbReference type="GO" id="GO:0005506">
    <property type="term" value="F:iron ion binding"/>
    <property type="evidence" value="ECO:0007669"/>
    <property type="project" value="UniProtKB-ARBA"/>
</dbReference>
<dbReference type="HOGENOM" id="CLU_047725_3_0_5"/>
<dbReference type="InterPro" id="IPR008775">
    <property type="entry name" value="Phytyl_CoA_dOase-like"/>
</dbReference>
<dbReference type="Pfam" id="PF05721">
    <property type="entry name" value="PhyH"/>
    <property type="match status" value="1"/>
</dbReference>
<proteinExistence type="predicted"/>
<dbReference type="Gene3D" id="2.60.120.620">
    <property type="entry name" value="q2cbj1_9rhob like domain"/>
    <property type="match status" value="1"/>
</dbReference>
<evidence type="ECO:0000256" key="1">
    <source>
        <dbReference type="ARBA" id="ARBA00001954"/>
    </source>
</evidence>
<dbReference type="AlphaFoldDB" id="A0A0A7PN52"/>
<dbReference type="RefSeq" id="WP_037553312.1">
    <property type="nucleotide sequence ID" value="NZ_CP009122.1"/>
</dbReference>
<reference evidence="2 3" key="1">
    <citation type="journal article" date="2015" name="Int. J. Syst. Evol. Microbiol.">
        <title>Description of Sphingopyxis fribergensis sp. nov. - a soil bacterium with the ability to degrade styrene and phenylacetic acid.</title>
        <authorList>
            <person name="Oelschlagel M."/>
            <person name="Ruckert C."/>
            <person name="Kalinowski J."/>
            <person name="Schmidt G."/>
            <person name="Schlomann M."/>
            <person name="Tischler D."/>
        </authorList>
    </citation>
    <scope>NUCLEOTIDE SEQUENCE [LARGE SCALE GENOMIC DNA]</scope>
    <source>
        <strain evidence="2 3">Kp5.2</strain>
    </source>
</reference>
<dbReference type="GO" id="GO:0016706">
    <property type="term" value="F:2-oxoglutarate-dependent dioxygenase activity"/>
    <property type="evidence" value="ECO:0007669"/>
    <property type="project" value="UniProtKB-ARBA"/>
</dbReference>
<evidence type="ECO:0000313" key="3">
    <source>
        <dbReference type="Proteomes" id="UP000030907"/>
    </source>
</evidence>
<keyword evidence="3" id="KW-1185">Reference proteome</keyword>
<dbReference type="PANTHER" id="PTHR20883">
    <property type="entry name" value="PHYTANOYL-COA DIOXYGENASE DOMAIN CONTAINING 1"/>
    <property type="match status" value="1"/>
</dbReference>
<gene>
    <name evidence="2" type="ORF">SKP52_23075</name>
</gene>
<dbReference type="EMBL" id="CP009122">
    <property type="protein sequence ID" value="AJA11460.1"/>
    <property type="molecule type" value="Genomic_DNA"/>
</dbReference>
<comment type="cofactor">
    <cofactor evidence="1">
        <name>Fe(2+)</name>
        <dbReference type="ChEBI" id="CHEBI:29033"/>
    </cofactor>
</comment>
<dbReference type="SUPFAM" id="SSF51197">
    <property type="entry name" value="Clavaminate synthase-like"/>
    <property type="match status" value="1"/>
</dbReference>
<dbReference type="PANTHER" id="PTHR20883:SF48">
    <property type="entry name" value="ECTOINE DIOXYGENASE"/>
    <property type="match status" value="1"/>
</dbReference>
<evidence type="ECO:0008006" key="4">
    <source>
        <dbReference type="Google" id="ProtNLM"/>
    </source>
</evidence>
<organism evidence="2 3">
    <name type="scientific">Sphingopyxis fribergensis</name>
    <dbReference type="NCBI Taxonomy" id="1515612"/>
    <lineage>
        <taxon>Bacteria</taxon>
        <taxon>Pseudomonadati</taxon>
        <taxon>Pseudomonadota</taxon>
        <taxon>Alphaproteobacteria</taxon>
        <taxon>Sphingomonadales</taxon>
        <taxon>Sphingomonadaceae</taxon>
        <taxon>Sphingopyxis</taxon>
    </lineage>
</organism>
<dbReference type="OrthoDB" id="9796766at2"/>
<sequence length="303" mass="32874">MITDIAPVDSHQPPSASMRALKENGYAIVREAVPAELIAAIDRDLDPRYAATPFCEGGFYGTRTKRFGRLLIRSPHVGALVMNPAILALAEAALGDWCERIQLNLAQAIELHPGALPQFPHRDQDMWQGTLGEVEYLVNVMWPLTPFTTENGATIIWPKSHGLEALIEEPAEEPIIAETMPGDAIVFLGSTLHGAGGNCSASVRRGIIISYCLGWLKPYENQWLAYPPDVAKDFPPELAALTGYVQHRPNLGNFEGQCPSILFRGYPPDPIAAVDALRPDQQALLADYIGDQRSAGGDGTLAA</sequence>
<evidence type="ECO:0000313" key="2">
    <source>
        <dbReference type="EMBL" id="AJA11460.1"/>
    </source>
</evidence>
<accession>A0A0A7PN52</accession>
<dbReference type="STRING" id="1515612.SKP52_23075"/>
<name>A0A0A7PN52_9SPHN</name>
<dbReference type="Proteomes" id="UP000030907">
    <property type="component" value="Chromosome"/>
</dbReference>